<reference evidence="1" key="1">
    <citation type="journal article" date="2020" name="Nature">
        <title>Giant virus diversity and host interactions through global metagenomics.</title>
        <authorList>
            <person name="Schulz F."/>
            <person name="Roux S."/>
            <person name="Paez-Espino D."/>
            <person name="Jungbluth S."/>
            <person name="Walsh D.A."/>
            <person name="Denef V.J."/>
            <person name="McMahon K.D."/>
            <person name="Konstantinidis K.T."/>
            <person name="Eloe-Fadrosh E.A."/>
            <person name="Kyrpides N.C."/>
            <person name="Woyke T."/>
        </authorList>
    </citation>
    <scope>NUCLEOTIDE SEQUENCE</scope>
    <source>
        <strain evidence="1">GVMAG-M-3300023174-107</strain>
    </source>
</reference>
<dbReference type="EMBL" id="MN739525">
    <property type="protein sequence ID" value="QHT10719.1"/>
    <property type="molecule type" value="Genomic_DNA"/>
</dbReference>
<sequence>MKQINFKDPFSRKIYYEIDIDQLDCIGELFLKGGIDSTDATHSKTMKDIITVLKQKYSSYKSQDKQSHKYDADQHITYEQMIEKLYVSKLKCYYCQCDLSILYNKKRLKTQWTLERLDNNLGHYASNTCISCLDCNLRRRTDNYEYFKQSKQTKIVKLI</sequence>
<name>A0A6C0D484_9ZZZZ</name>
<evidence type="ECO:0000313" key="1">
    <source>
        <dbReference type="EMBL" id="QHT10719.1"/>
    </source>
</evidence>
<organism evidence="1">
    <name type="scientific">viral metagenome</name>
    <dbReference type="NCBI Taxonomy" id="1070528"/>
    <lineage>
        <taxon>unclassified sequences</taxon>
        <taxon>metagenomes</taxon>
        <taxon>organismal metagenomes</taxon>
    </lineage>
</organism>
<accession>A0A6C0D484</accession>
<proteinExistence type="predicted"/>
<protein>
    <submittedName>
        <fullName evidence="1">Uncharacterized protein</fullName>
    </submittedName>
</protein>
<dbReference type="Gene3D" id="3.30.40.220">
    <property type="match status" value="1"/>
</dbReference>
<dbReference type="AlphaFoldDB" id="A0A6C0D484"/>